<feature type="compositionally biased region" description="Basic and acidic residues" evidence="1">
    <location>
        <begin position="246"/>
        <end position="260"/>
    </location>
</feature>
<keyword evidence="3" id="KW-1185">Reference proteome</keyword>
<dbReference type="AlphaFoldDB" id="A0A8T0GXB2"/>
<evidence type="ECO:0000313" key="3">
    <source>
        <dbReference type="Proteomes" id="UP000822688"/>
    </source>
</evidence>
<accession>A0A8T0GXB2</accession>
<evidence type="ECO:0000313" key="2">
    <source>
        <dbReference type="EMBL" id="KAG0563065.1"/>
    </source>
</evidence>
<dbReference type="EMBL" id="CM026429">
    <property type="protein sequence ID" value="KAG0563065.1"/>
    <property type="molecule type" value="Genomic_DNA"/>
</dbReference>
<proteinExistence type="predicted"/>
<reference evidence="2" key="1">
    <citation type="submission" date="2020-06" db="EMBL/GenBank/DDBJ databases">
        <title>WGS assembly of Ceratodon purpureus strain R40.</title>
        <authorList>
            <person name="Carey S.B."/>
            <person name="Jenkins J."/>
            <person name="Shu S."/>
            <person name="Lovell J.T."/>
            <person name="Sreedasyam A."/>
            <person name="Maumus F."/>
            <person name="Tiley G.P."/>
            <person name="Fernandez-Pozo N."/>
            <person name="Barry K."/>
            <person name="Chen C."/>
            <person name="Wang M."/>
            <person name="Lipzen A."/>
            <person name="Daum C."/>
            <person name="Saski C.A."/>
            <person name="Payton A.C."/>
            <person name="Mcbreen J.C."/>
            <person name="Conrad R.E."/>
            <person name="Kollar L.M."/>
            <person name="Olsson S."/>
            <person name="Huttunen S."/>
            <person name="Landis J.B."/>
            <person name="Wickett N.J."/>
            <person name="Johnson M.G."/>
            <person name="Rensing S.A."/>
            <person name="Grimwood J."/>
            <person name="Schmutz J."/>
            <person name="Mcdaniel S.F."/>
        </authorList>
    </citation>
    <scope>NUCLEOTIDE SEQUENCE</scope>
    <source>
        <strain evidence="2">R40</strain>
    </source>
</reference>
<feature type="region of interest" description="Disordered" evidence="1">
    <location>
        <begin position="239"/>
        <end position="330"/>
    </location>
</feature>
<protein>
    <submittedName>
        <fullName evidence="2">Uncharacterized protein</fullName>
    </submittedName>
</protein>
<feature type="region of interest" description="Disordered" evidence="1">
    <location>
        <begin position="403"/>
        <end position="467"/>
    </location>
</feature>
<feature type="region of interest" description="Disordered" evidence="1">
    <location>
        <begin position="548"/>
        <end position="610"/>
    </location>
</feature>
<feature type="compositionally biased region" description="Acidic residues" evidence="1">
    <location>
        <begin position="555"/>
        <end position="582"/>
    </location>
</feature>
<organism evidence="2 3">
    <name type="scientific">Ceratodon purpureus</name>
    <name type="common">Fire moss</name>
    <name type="synonym">Dicranum purpureum</name>
    <dbReference type="NCBI Taxonomy" id="3225"/>
    <lineage>
        <taxon>Eukaryota</taxon>
        <taxon>Viridiplantae</taxon>
        <taxon>Streptophyta</taxon>
        <taxon>Embryophyta</taxon>
        <taxon>Bryophyta</taxon>
        <taxon>Bryophytina</taxon>
        <taxon>Bryopsida</taxon>
        <taxon>Dicranidae</taxon>
        <taxon>Pseudoditrichales</taxon>
        <taxon>Ditrichaceae</taxon>
        <taxon>Ceratodon</taxon>
    </lineage>
</organism>
<name>A0A8T0GXB2_CERPU</name>
<gene>
    <name evidence="2" type="ORF">KC19_8G002300</name>
</gene>
<dbReference type="Proteomes" id="UP000822688">
    <property type="component" value="Chromosome 8"/>
</dbReference>
<evidence type="ECO:0000256" key="1">
    <source>
        <dbReference type="SAM" id="MobiDB-lite"/>
    </source>
</evidence>
<comment type="caution">
    <text evidence="2">The sequence shown here is derived from an EMBL/GenBank/DDBJ whole genome shotgun (WGS) entry which is preliminary data.</text>
</comment>
<sequence length="610" mass="68900">MAKRQGKRAAATPLTRKAKKQRVYRDVPDLTEVAFTAIEPMNVEMLRKSPAKDNLRLAEVYGFLNFSTNLPELDIGLVSKFLMGYNINDGSSVVDGRRILLTESLLNKALYLPISELGVGDAKPPPDFNPAEYFKTGLDALEEKQGWKTGEAIRPELVEWMRFAQKRLVLGVHATYLAQKYLYAVTQTFNGMKFNWALFVVERIYHELQKKRFKGRFGTLLGASYISVAVRYQLNQPLTESDEEMAAERETPTPTEKEAAPIELQDPSEGEPEPARKTTQQYARLRKMKQTVEANGPAVERRHTNRRRISPGPFEQKVGGGSDSKPSVSEEAMRVAEALHQAAKKPGKFKQHVMIGLEQVMEWVSSHEEEPDQSAELADLRKRSKQMQDEYFLMTKAMAKLKKEKEEAEKERDLQAGEVKREQDRNAIAHRTWEDDKKRLEDRMADEKKSLEDRMKASQVEHQEIKDDLDNQLSTALRENLKLRDTVRGRENELRQLELAKPKEKSVVSVGVQTESLGSAELDAAALRRRIGQVEELLASLGRYNQELLEKYEPESESSDDEEEDTGDADSEEEDTGDADSEEGGKERAGSIGPGTSKKGGRPRGKGEGC</sequence>